<evidence type="ECO:0000313" key="1">
    <source>
        <dbReference type="EMBL" id="KAK7372161.1"/>
    </source>
</evidence>
<protein>
    <submittedName>
        <fullName evidence="1">Uncharacterized protein</fullName>
    </submittedName>
</protein>
<name>A0AAN9NGE7_PHACN</name>
<proteinExistence type="predicted"/>
<dbReference type="Proteomes" id="UP001374584">
    <property type="component" value="Unassembled WGS sequence"/>
</dbReference>
<gene>
    <name evidence="1" type="ORF">VNO80_05532</name>
</gene>
<keyword evidence="2" id="KW-1185">Reference proteome</keyword>
<dbReference type="AlphaFoldDB" id="A0AAN9NGE7"/>
<comment type="caution">
    <text evidence="1">The sequence shown here is derived from an EMBL/GenBank/DDBJ whole genome shotgun (WGS) entry which is preliminary data.</text>
</comment>
<sequence>MREKRRGEREQRRWLRERRRWSSAVRYGQTACRATGRVSSEMASEAVIQQLHGDAVRSAPAPIHRPSQLVFASKLAESIHVPHILSMGTG</sequence>
<reference evidence="1 2" key="1">
    <citation type="submission" date="2024-01" db="EMBL/GenBank/DDBJ databases">
        <title>The genomes of 5 underutilized Papilionoideae crops provide insights into root nodulation and disease resistanc.</title>
        <authorList>
            <person name="Jiang F."/>
        </authorList>
    </citation>
    <scope>NUCLEOTIDE SEQUENCE [LARGE SCALE GENOMIC DNA]</scope>
    <source>
        <strain evidence="1">JINMINGXINNONG_FW02</strain>
        <tissue evidence="1">Leaves</tissue>
    </source>
</reference>
<accession>A0AAN9NGE7</accession>
<evidence type="ECO:0000313" key="2">
    <source>
        <dbReference type="Proteomes" id="UP001374584"/>
    </source>
</evidence>
<organism evidence="1 2">
    <name type="scientific">Phaseolus coccineus</name>
    <name type="common">Scarlet runner bean</name>
    <name type="synonym">Phaseolus multiflorus</name>
    <dbReference type="NCBI Taxonomy" id="3886"/>
    <lineage>
        <taxon>Eukaryota</taxon>
        <taxon>Viridiplantae</taxon>
        <taxon>Streptophyta</taxon>
        <taxon>Embryophyta</taxon>
        <taxon>Tracheophyta</taxon>
        <taxon>Spermatophyta</taxon>
        <taxon>Magnoliopsida</taxon>
        <taxon>eudicotyledons</taxon>
        <taxon>Gunneridae</taxon>
        <taxon>Pentapetalae</taxon>
        <taxon>rosids</taxon>
        <taxon>fabids</taxon>
        <taxon>Fabales</taxon>
        <taxon>Fabaceae</taxon>
        <taxon>Papilionoideae</taxon>
        <taxon>50 kb inversion clade</taxon>
        <taxon>NPAAA clade</taxon>
        <taxon>indigoferoid/millettioid clade</taxon>
        <taxon>Phaseoleae</taxon>
        <taxon>Phaseolus</taxon>
    </lineage>
</organism>
<dbReference type="EMBL" id="JAYMYR010000003">
    <property type="protein sequence ID" value="KAK7372161.1"/>
    <property type="molecule type" value="Genomic_DNA"/>
</dbReference>